<accession>A0A2D0MWB5</accession>
<dbReference type="EMBL" id="PDUD01000101">
    <property type="protein sequence ID" value="PHN00572.1"/>
    <property type="molecule type" value="Genomic_DNA"/>
</dbReference>
<sequence length="78" mass="8997">MGIEKFCTIRKNEFSSMNRYLFVTLFLVCHLPFSSAQKFARETAVKLCSYDREDEEIVLQAVEAQEVSLLKKSESTLV</sequence>
<gene>
    <name evidence="1" type="ORF">CRP01_41545</name>
</gene>
<evidence type="ECO:0000313" key="2">
    <source>
        <dbReference type="Proteomes" id="UP000223913"/>
    </source>
</evidence>
<keyword evidence="2" id="KW-1185">Reference proteome</keyword>
<organism evidence="1 2">
    <name type="scientific">Flavilitoribacter nigricans (strain ATCC 23147 / DSM 23189 / NBRC 102662 / NCIMB 1420 / SS-2)</name>
    <name type="common">Lewinella nigricans</name>
    <dbReference type="NCBI Taxonomy" id="1122177"/>
    <lineage>
        <taxon>Bacteria</taxon>
        <taxon>Pseudomonadati</taxon>
        <taxon>Bacteroidota</taxon>
        <taxon>Saprospiria</taxon>
        <taxon>Saprospirales</taxon>
        <taxon>Lewinellaceae</taxon>
        <taxon>Flavilitoribacter</taxon>
    </lineage>
</organism>
<reference evidence="1 2" key="1">
    <citation type="submission" date="2017-10" db="EMBL/GenBank/DDBJ databases">
        <title>The draft genome sequence of Lewinella nigricans NBRC 102662.</title>
        <authorList>
            <person name="Wang K."/>
        </authorList>
    </citation>
    <scope>NUCLEOTIDE SEQUENCE [LARGE SCALE GENOMIC DNA]</scope>
    <source>
        <strain evidence="1 2">NBRC 102662</strain>
    </source>
</reference>
<comment type="caution">
    <text evidence="1">The sequence shown here is derived from an EMBL/GenBank/DDBJ whole genome shotgun (WGS) entry which is preliminary data.</text>
</comment>
<proteinExistence type="predicted"/>
<evidence type="ECO:0000313" key="1">
    <source>
        <dbReference type="EMBL" id="PHN00572.1"/>
    </source>
</evidence>
<name>A0A2D0MWB5_FLAN2</name>
<dbReference type="Proteomes" id="UP000223913">
    <property type="component" value="Unassembled WGS sequence"/>
</dbReference>
<protein>
    <submittedName>
        <fullName evidence="1">Uncharacterized protein</fullName>
    </submittedName>
</protein>
<dbReference type="AlphaFoldDB" id="A0A2D0MWB5"/>